<keyword evidence="1" id="KW-0732">Signal</keyword>
<feature type="chain" id="PRO_5039585846" evidence="1">
    <location>
        <begin position="24"/>
        <end position="463"/>
    </location>
</feature>
<evidence type="ECO:0000313" key="2">
    <source>
        <dbReference type="EMBL" id="NMM99138.1"/>
    </source>
</evidence>
<name>A0A7Y0HXX5_9BIFI</name>
<evidence type="ECO:0000313" key="3">
    <source>
        <dbReference type="Proteomes" id="UP000543419"/>
    </source>
</evidence>
<keyword evidence="3" id="KW-1185">Reference proteome</keyword>
<evidence type="ECO:0000256" key="1">
    <source>
        <dbReference type="SAM" id="SignalP"/>
    </source>
</evidence>
<dbReference type="SUPFAM" id="SSF53850">
    <property type="entry name" value="Periplasmic binding protein-like II"/>
    <property type="match status" value="1"/>
</dbReference>
<dbReference type="AlphaFoldDB" id="A0A7Y0HXX5"/>
<protein>
    <submittedName>
        <fullName evidence="2">ABC transporter substrate-binding protein</fullName>
    </submittedName>
</protein>
<gene>
    <name evidence="2" type="ORF">G1C97_2096</name>
</gene>
<feature type="signal peptide" evidence="1">
    <location>
        <begin position="1"/>
        <end position="23"/>
    </location>
</feature>
<dbReference type="InterPro" id="IPR006059">
    <property type="entry name" value="SBP"/>
</dbReference>
<comment type="caution">
    <text evidence="2">The sequence shown here is derived from an EMBL/GenBank/DDBJ whole genome shotgun (WGS) entry which is preliminary data.</text>
</comment>
<dbReference type="PROSITE" id="PS51257">
    <property type="entry name" value="PROKAR_LIPOPROTEIN"/>
    <property type="match status" value="1"/>
</dbReference>
<dbReference type="PANTHER" id="PTHR43649">
    <property type="entry name" value="ARABINOSE-BINDING PROTEIN-RELATED"/>
    <property type="match status" value="1"/>
</dbReference>
<sequence length="463" mass="50870">MNKKLPKMLALIAAGCMTMSVGACSSPGAPSASGGSQTVSNDASANDNAKCQNTVKKDGVEKVTIWAWYPAFDKIVDNFNDTHDDVQLCWTKMPDGMTTYQKFSTAIKAKSGGPDIIQLGYDAMPQYVSGVEQHLIDLKQFGVEKIKSDYTEGGWNSVTLGSDAVYGVPVDAGPFVMMYRKDIFDKYDVKVPTTWAEYEQAGKELREKGFEGHIGNFEANGTGWNLALFAQKTDDVYSYSASNPEQVSINFESEGVKSVLEYWQRLAKEDVVATDDSFTAEWYKKIVDGSYASYVSASWVTGYIKGVSGAEEGSVWQVTKAPVWDDSTPAVNYGGSGIAVTDQAKHTEKAAQVAMELFQDDKAQEIAVTDSGLFPTWVKKLDSDAFKNYEDEFFNNQKVNAVLAETAQGYQGYEYLPFQTYAFDEQTKAFTKAVKDGEDVSSTMTALDKTLSDYATQQGFTVK</sequence>
<dbReference type="Pfam" id="PF13416">
    <property type="entry name" value="SBP_bac_8"/>
    <property type="match status" value="1"/>
</dbReference>
<proteinExistence type="predicted"/>
<dbReference type="InterPro" id="IPR050490">
    <property type="entry name" value="Bact_solute-bd_prot1"/>
</dbReference>
<dbReference type="Proteomes" id="UP000543419">
    <property type="component" value="Unassembled WGS sequence"/>
</dbReference>
<organism evidence="2 3">
    <name type="scientific">Bifidobacterium olomucense</name>
    <dbReference type="NCBI Taxonomy" id="2675324"/>
    <lineage>
        <taxon>Bacteria</taxon>
        <taxon>Bacillati</taxon>
        <taxon>Actinomycetota</taxon>
        <taxon>Actinomycetes</taxon>
        <taxon>Bifidobacteriales</taxon>
        <taxon>Bifidobacteriaceae</taxon>
        <taxon>Bifidobacterium</taxon>
    </lineage>
</organism>
<reference evidence="2 3" key="1">
    <citation type="submission" date="2020-02" db="EMBL/GenBank/DDBJ databases">
        <title>Characterization of phylogenetic diversity of novel bifidobacterial species isolated in Czech ZOOs.</title>
        <authorList>
            <person name="Lugli G.A."/>
            <person name="Vera N.B."/>
            <person name="Ventura M."/>
        </authorList>
    </citation>
    <scope>NUCLEOTIDE SEQUENCE [LARGE SCALE GENOMIC DNA]</scope>
    <source>
        <strain evidence="2 3">DSM 109959</strain>
    </source>
</reference>
<dbReference type="Gene3D" id="3.40.190.10">
    <property type="entry name" value="Periplasmic binding protein-like II"/>
    <property type="match status" value="1"/>
</dbReference>
<accession>A0A7Y0HXX5</accession>
<dbReference type="PANTHER" id="PTHR43649:SF14">
    <property type="entry name" value="BLR3389 PROTEIN"/>
    <property type="match status" value="1"/>
</dbReference>
<dbReference type="RefSeq" id="WP_169241711.1">
    <property type="nucleotide sequence ID" value="NZ_JAAIIG010000013.1"/>
</dbReference>
<dbReference type="EMBL" id="JAAIIG010000013">
    <property type="protein sequence ID" value="NMM99138.1"/>
    <property type="molecule type" value="Genomic_DNA"/>
</dbReference>